<protein>
    <recommendedName>
        <fullName evidence="3">Lipoprotein</fullName>
    </recommendedName>
</protein>
<dbReference type="AlphaFoldDB" id="A0AAU7BHF1"/>
<dbReference type="EMBL" id="CP157179">
    <property type="protein sequence ID" value="XBG31923.1"/>
    <property type="molecule type" value="Genomic_DNA"/>
</dbReference>
<keyword evidence="1" id="KW-0732">Signal</keyword>
<accession>A0AAU7BHF1</accession>
<evidence type="ECO:0000313" key="2">
    <source>
        <dbReference type="EMBL" id="XBG31923.1"/>
    </source>
</evidence>
<gene>
    <name evidence="2" type="ORF">ABH853_00595</name>
</gene>
<dbReference type="PROSITE" id="PS51257">
    <property type="entry name" value="PROKAR_LIPOPROTEIN"/>
    <property type="match status" value="1"/>
</dbReference>
<feature type="signal peptide" evidence="1">
    <location>
        <begin position="1"/>
        <end position="23"/>
    </location>
</feature>
<evidence type="ECO:0008006" key="3">
    <source>
        <dbReference type="Google" id="ProtNLM"/>
    </source>
</evidence>
<reference evidence="2" key="2">
    <citation type="submission" date="2024-05" db="EMBL/GenBank/DDBJ databases">
        <authorList>
            <person name="Mellies J."/>
            <person name="Newton I."/>
        </authorList>
    </citation>
    <scope>NUCLEOTIDE SEQUENCE</scope>
    <source>
        <strain evidence="2">13.2</strain>
    </source>
</reference>
<organism evidence="2">
    <name type="scientific">Pseudomonas sp. 13.2</name>
    <dbReference type="NCBI Taxonomy" id="3144665"/>
    <lineage>
        <taxon>Bacteria</taxon>
        <taxon>Pseudomonadati</taxon>
        <taxon>Pseudomonadota</taxon>
        <taxon>Gammaproteobacteria</taxon>
        <taxon>Pseudomonadales</taxon>
        <taxon>Pseudomonadaceae</taxon>
        <taxon>Pseudomonas</taxon>
    </lineage>
</organism>
<feature type="chain" id="PRO_5043795246" description="Lipoprotein" evidence="1">
    <location>
        <begin position="24"/>
        <end position="144"/>
    </location>
</feature>
<proteinExistence type="predicted"/>
<sequence length="144" mass="16309">MKKLYLALPLGALLLQGCGVTMARYEPNYQNVQQLKQNAPMQPMREAQVKADSGQDSLMVRLNPISSFASCMSTSLLDYEDILLTEGAADSSGNRPVPKDHRLGNRAERWLFKQAQKHYVTVSGWMINPFWQRMGINTWEHPAL</sequence>
<reference evidence="2" key="1">
    <citation type="journal article" date="2019" name="Microbiol. Resour. Announc.">
        <title>Draft Genome Sequences of Five Environmental Bacterial Isolates That Degrade Polyethylene Terephthalate Plastic.</title>
        <authorList>
            <person name="Leon-Zayas R."/>
            <person name="Roberts C."/>
            <person name="Vague M."/>
            <person name="Mellies J.L."/>
        </authorList>
    </citation>
    <scope>NUCLEOTIDE SEQUENCE</scope>
    <source>
        <strain evidence="2">13.2</strain>
    </source>
</reference>
<evidence type="ECO:0000256" key="1">
    <source>
        <dbReference type="SAM" id="SignalP"/>
    </source>
</evidence>
<name>A0AAU7BHF1_9PSED</name>